<name>A0ABD2MWH7_9CUCU</name>
<dbReference type="AlphaFoldDB" id="A0ABD2MWH7"/>
<evidence type="ECO:0000313" key="1">
    <source>
        <dbReference type="EMBL" id="KAL3270700.1"/>
    </source>
</evidence>
<organism evidence="1 2">
    <name type="scientific">Cryptolaemus montrouzieri</name>
    <dbReference type="NCBI Taxonomy" id="559131"/>
    <lineage>
        <taxon>Eukaryota</taxon>
        <taxon>Metazoa</taxon>
        <taxon>Ecdysozoa</taxon>
        <taxon>Arthropoda</taxon>
        <taxon>Hexapoda</taxon>
        <taxon>Insecta</taxon>
        <taxon>Pterygota</taxon>
        <taxon>Neoptera</taxon>
        <taxon>Endopterygota</taxon>
        <taxon>Coleoptera</taxon>
        <taxon>Polyphaga</taxon>
        <taxon>Cucujiformia</taxon>
        <taxon>Coccinelloidea</taxon>
        <taxon>Coccinellidae</taxon>
        <taxon>Scymninae</taxon>
        <taxon>Scymnini</taxon>
        <taxon>Cryptolaemus</taxon>
    </lineage>
</organism>
<proteinExistence type="predicted"/>
<dbReference type="Proteomes" id="UP001516400">
    <property type="component" value="Unassembled WGS sequence"/>
</dbReference>
<keyword evidence="2" id="KW-1185">Reference proteome</keyword>
<evidence type="ECO:0000313" key="2">
    <source>
        <dbReference type="Proteomes" id="UP001516400"/>
    </source>
</evidence>
<protein>
    <recommendedName>
        <fullName evidence="3">Reverse transcriptase domain-containing protein</fullName>
    </recommendedName>
</protein>
<accession>A0ABD2MWH7</accession>
<reference evidence="1 2" key="1">
    <citation type="journal article" date="2021" name="BMC Biol.">
        <title>Horizontally acquired antibacterial genes associated with adaptive radiation of ladybird beetles.</title>
        <authorList>
            <person name="Li H.S."/>
            <person name="Tang X.F."/>
            <person name="Huang Y.H."/>
            <person name="Xu Z.Y."/>
            <person name="Chen M.L."/>
            <person name="Du X.Y."/>
            <person name="Qiu B.Y."/>
            <person name="Chen P.T."/>
            <person name="Zhang W."/>
            <person name="Slipinski A."/>
            <person name="Escalona H.E."/>
            <person name="Waterhouse R.M."/>
            <person name="Zwick A."/>
            <person name="Pang H."/>
        </authorList>
    </citation>
    <scope>NUCLEOTIDE SEQUENCE [LARGE SCALE GENOMIC DNA]</scope>
    <source>
        <strain evidence="1">SYSU2018</strain>
    </source>
</reference>
<sequence length="123" mass="14049">MDYTIFADDAGFTSEGDSLDMVEGKAQRVEKRAIDWFAANKLALNADKTQSMLLTLRHLEGGKNTESVKFLGIYLDPTIKWDKHIEYVSGLQQDLRNIEDYRDIYIISDDEVMRANLSPRSEA</sequence>
<dbReference type="EMBL" id="JABFTP020000042">
    <property type="protein sequence ID" value="KAL3270700.1"/>
    <property type="molecule type" value="Genomic_DNA"/>
</dbReference>
<gene>
    <name evidence="1" type="ORF">HHI36_021228</name>
</gene>
<comment type="caution">
    <text evidence="1">The sequence shown here is derived from an EMBL/GenBank/DDBJ whole genome shotgun (WGS) entry which is preliminary data.</text>
</comment>
<evidence type="ECO:0008006" key="3">
    <source>
        <dbReference type="Google" id="ProtNLM"/>
    </source>
</evidence>